<name>A0A5R9FY99_9BACL</name>
<dbReference type="InterPro" id="IPR018053">
    <property type="entry name" value="Glyco_hydro_32_AS"/>
</dbReference>
<dbReference type="Proteomes" id="UP000309676">
    <property type="component" value="Unassembled WGS sequence"/>
</dbReference>
<dbReference type="OrthoDB" id="9759709at2"/>
<evidence type="ECO:0000256" key="2">
    <source>
        <dbReference type="ARBA" id="ARBA00022801"/>
    </source>
</evidence>
<dbReference type="Pfam" id="PF08244">
    <property type="entry name" value="Glyco_hydro_32C"/>
    <property type="match status" value="1"/>
</dbReference>
<keyword evidence="2 4" id="KW-0378">Hydrolase</keyword>
<dbReference type="GO" id="GO:0005737">
    <property type="term" value="C:cytoplasm"/>
    <property type="evidence" value="ECO:0007669"/>
    <property type="project" value="TreeGrafter"/>
</dbReference>
<dbReference type="GO" id="GO:0005987">
    <property type="term" value="P:sucrose catabolic process"/>
    <property type="evidence" value="ECO:0007669"/>
    <property type="project" value="TreeGrafter"/>
</dbReference>
<feature type="domain" description="Glycosyl hydrolase family 32 N-terminal" evidence="5">
    <location>
        <begin position="16"/>
        <end position="331"/>
    </location>
</feature>
<organism evidence="7 8">
    <name type="scientific">Paenibacillus antri</name>
    <dbReference type="NCBI Taxonomy" id="2582848"/>
    <lineage>
        <taxon>Bacteria</taxon>
        <taxon>Bacillati</taxon>
        <taxon>Bacillota</taxon>
        <taxon>Bacilli</taxon>
        <taxon>Bacillales</taxon>
        <taxon>Paenibacillaceae</taxon>
        <taxon>Paenibacillus</taxon>
    </lineage>
</organism>
<evidence type="ECO:0000256" key="1">
    <source>
        <dbReference type="ARBA" id="ARBA00009902"/>
    </source>
</evidence>
<protein>
    <submittedName>
        <fullName evidence="7">Glycoside hydrolase family 32 protein</fullName>
    </submittedName>
</protein>
<dbReference type="Gene3D" id="2.115.10.20">
    <property type="entry name" value="Glycosyl hydrolase domain, family 43"/>
    <property type="match status" value="1"/>
</dbReference>
<keyword evidence="8" id="KW-1185">Reference proteome</keyword>
<dbReference type="SMART" id="SM00640">
    <property type="entry name" value="Glyco_32"/>
    <property type="match status" value="1"/>
</dbReference>
<dbReference type="CDD" id="cd18622">
    <property type="entry name" value="GH32_Inu-like"/>
    <property type="match status" value="1"/>
</dbReference>
<dbReference type="InterPro" id="IPR013320">
    <property type="entry name" value="ConA-like_dom_sf"/>
</dbReference>
<dbReference type="PANTHER" id="PTHR42800">
    <property type="entry name" value="EXOINULINASE INUD (AFU_ORTHOLOGUE AFUA_5G00480)"/>
    <property type="match status" value="1"/>
</dbReference>
<evidence type="ECO:0000313" key="8">
    <source>
        <dbReference type="Proteomes" id="UP000309676"/>
    </source>
</evidence>
<keyword evidence="3 4" id="KW-0326">Glycosidase</keyword>
<sequence length="492" mass="55348">MTTTTAFKETYRPQFHYSPPTAWMNDPNGMVFYEGEYHLFYQYHPHGTVWGPMHWGHAASADLVRWEHHPIALMPDRHGAIFSGSAVVDRRDTTGFFGGGSGLVAMFTHHATDADGAVSQRQSLAYSADKGRTWTMYAGNPVLTDRRFADFRDPKVFRDEARDRWGMVLAAGDRIMIYHSPNMIDWTFGSEFGANEGSHDGVWECPDLFELPVNGDETRKKWVLIVSIGAKADRPEGSRTQYFVGSFDGERFANDAPPESVSWLDHGRDNYAGVTWSDVPETDGRRLFVGWMSNWMYADRTPTEEWRGAMTLPRELALREAEGRLTLVQTPVRELGALREAALRLEGGWLDPTAANPFEGFALDRFEIEAEFELRDASEFGFAVRCGEGEETLIGYDAANGSVFIDRRRSGATAFHEHFPCRHDAALSPRDGRVKLRVFVDWSSIEAFANDGELAMTDLVFPAPSSRGLRAYAKNGGVRIASLSLYRLQSIW</sequence>
<gene>
    <name evidence="7" type="ORF">FE782_27485</name>
</gene>
<dbReference type="SUPFAM" id="SSF75005">
    <property type="entry name" value="Arabinanase/levansucrase/invertase"/>
    <property type="match status" value="1"/>
</dbReference>
<dbReference type="SUPFAM" id="SSF49899">
    <property type="entry name" value="Concanavalin A-like lectins/glucanases"/>
    <property type="match status" value="1"/>
</dbReference>
<dbReference type="InterPro" id="IPR013148">
    <property type="entry name" value="Glyco_hydro_32_N"/>
</dbReference>
<dbReference type="PANTHER" id="PTHR42800:SF1">
    <property type="entry name" value="EXOINULINASE INUD (AFU_ORTHOLOGUE AFUA_5G00480)"/>
    <property type="match status" value="1"/>
</dbReference>
<dbReference type="RefSeq" id="WP_138197558.1">
    <property type="nucleotide sequence ID" value="NZ_VCIW01000025.1"/>
</dbReference>
<comment type="similarity">
    <text evidence="1 4">Belongs to the glycosyl hydrolase 32 family.</text>
</comment>
<proteinExistence type="inferred from homology"/>
<dbReference type="Pfam" id="PF00251">
    <property type="entry name" value="Glyco_hydro_32N"/>
    <property type="match status" value="1"/>
</dbReference>
<feature type="domain" description="Glycosyl hydrolase family 32 C-terminal" evidence="6">
    <location>
        <begin position="358"/>
        <end position="486"/>
    </location>
</feature>
<accession>A0A5R9FY99</accession>
<dbReference type="PROSITE" id="PS00609">
    <property type="entry name" value="GLYCOSYL_HYDROL_F32"/>
    <property type="match status" value="1"/>
</dbReference>
<dbReference type="GO" id="GO:0004575">
    <property type="term" value="F:sucrose alpha-glucosidase activity"/>
    <property type="evidence" value="ECO:0007669"/>
    <property type="project" value="TreeGrafter"/>
</dbReference>
<dbReference type="InterPro" id="IPR001362">
    <property type="entry name" value="Glyco_hydro_32"/>
</dbReference>
<dbReference type="InterPro" id="IPR013189">
    <property type="entry name" value="Glyco_hydro_32_C"/>
</dbReference>
<evidence type="ECO:0000259" key="6">
    <source>
        <dbReference type="Pfam" id="PF08244"/>
    </source>
</evidence>
<dbReference type="InterPro" id="IPR023296">
    <property type="entry name" value="Glyco_hydro_beta-prop_sf"/>
</dbReference>
<dbReference type="EMBL" id="VCIW01000025">
    <property type="protein sequence ID" value="TLS49022.1"/>
    <property type="molecule type" value="Genomic_DNA"/>
</dbReference>
<evidence type="ECO:0000259" key="5">
    <source>
        <dbReference type="Pfam" id="PF00251"/>
    </source>
</evidence>
<dbReference type="Gene3D" id="2.60.120.560">
    <property type="entry name" value="Exo-inulinase, domain 1"/>
    <property type="match status" value="1"/>
</dbReference>
<evidence type="ECO:0000256" key="3">
    <source>
        <dbReference type="ARBA" id="ARBA00023295"/>
    </source>
</evidence>
<evidence type="ECO:0000313" key="7">
    <source>
        <dbReference type="EMBL" id="TLS49022.1"/>
    </source>
</evidence>
<dbReference type="AlphaFoldDB" id="A0A5R9FY99"/>
<evidence type="ECO:0000256" key="4">
    <source>
        <dbReference type="RuleBase" id="RU362110"/>
    </source>
</evidence>
<reference evidence="7 8" key="1">
    <citation type="submission" date="2019-05" db="EMBL/GenBank/DDBJ databases">
        <authorList>
            <person name="Narsing Rao M.P."/>
            <person name="Li W.J."/>
        </authorList>
    </citation>
    <scope>NUCLEOTIDE SEQUENCE [LARGE SCALE GENOMIC DNA]</scope>
    <source>
        <strain evidence="7 8">SYSU_K30003</strain>
    </source>
</reference>
<comment type="caution">
    <text evidence="7">The sequence shown here is derived from an EMBL/GenBank/DDBJ whole genome shotgun (WGS) entry which is preliminary data.</text>
</comment>